<keyword evidence="5" id="KW-0449">Lipoprotein</keyword>
<dbReference type="AlphaFoldDB" id="A0A8J1ISH4"/>
<dbReference type="PANTHER" id="PTHR21258">
    <property type="entry name" value="DOCKING PROTEIN RELATED"/>
    <property type="match status" value="1"/>
</dbReference>
<evidence type="ECO:0000259" key="7">
    <source>
        <dbReference type="SMART" id="SM00310"/>
    </source>
</evidence>
<dbReference type="GO" id="GO:0005737">
    <property type="term" value="C:cytoplasm"/>
    <property type="evidence" value="ECO:0000318"/>
    <property type="project" value="GO_Central"/>
</dbReference>
<evidence type="ECO:0000313" key="8">
    <source>
        <dbReference type="Proteomes" id="UP000008143"/>
    </source>
</evidence>
<feature type="compositionally biased region" description="Low complexity" evidence="6">
    <location>
        <begin position="305"/>
        <end position="318"/>
    </location>
</feature>
<dbReference type="PANTHER" id="PTHR21258:SF60">
    <property type="entry name" value="FIBROBLAST GROWTH FACTOR RECEPTOR SUBSTRATE 2 ISOFORM X1"/>
    <property type="match status" value="1"/>
</dbReference>
<dbReference type="GO" id="GO:0005104">
    <property type="term" value="F:fibroblast growth factor receptor binding"/>
    <property type="evidence" value="ECO:0000318"/>
    <property type="project" value="GO_Central"/>
</dbReference>
<evidence type="ECO:0000256" key="2">
    <source>
        <dbReference type="ARBA" id="ARBA00022553"/>
    </source>
</evidence>
<reference evidence="9" key="1">
    <citation type="submission" date="2025-08" db="UniProtKB">
        <authorList>
            <consortium name="RefSeq"/>
        </authorList>
    </citation>
    <scope>IDENTIFICATION</scope>
    <source>
        <strain evidence="9">Nigerian</strain>
        <tissue evidence="9">Liver and blood</tissue>
    </source>
</reference>
<dbReference type="GO" id="GO:0005068">
    <property type="term" value="F:transmembrane receptor protein tyrosine kinase adaptor activity"/>
    <property type="evidence" value="ECO:0000318"/>
    <property type="project" value="GO_Central"/>
</dbReference>
<evidence type="ECO:0000256" key="6">
    <source>
        <dbReference type="SAM" id="MobiDB-lite"/>
    </source>
</evidence>
<evidence type="ECO:0000256" key="5">
    <source>
        <dbReference type="ARBA" id="ARBA00023288"/>
    </source>
</evidence>
<dbReference type="GO" id="GO:0008543">
    <property type="term" value="P:fibroblast growth factor receptor signaling pathway"/>
    <property type="evidence" value="ECO:0000318"/>
    <property type="project" value="GO_Central"/>
</dbReference>
<keyword evidence="4" id="KW-0472">Membrane</keyword>
<protein>
    <submittedName>
        <fullName evidence="9">Fibroblast growth factor receptor substrate 2 isoform X1</fullName>
    </submittedName>
</protein>
<dbReference type="OrthoDB" id="6279276at2759"/>
<dbReference type="GO" id="GO:0016020">
    <property type="term" value="C:membrane"/>
    <property type="evidence" value="ECO:0007669"/>
    <property type="project" value="UniProtKB-SubCell"/>
</dbReference>
<dbReference type="GeneID" id="549936"/>
<dbReference type="InterPro" id="IPR038742">
    <property type="entry name" value="FRS2_PTB"/>
</dbReference>
<dbReference type="CDD" id="cd01202">
    <property type="entry name" value="PTB_FRS2"/>
    <property type="match status" value="1"/>
</dbReference>
<feature type="region of interest" description="Disordered" evidence="6">
    <location>
        <begin position="305"/>
        <end position="335"/>
    </location>
</feature>
<keyword evidence="8" id="KW-1185">Reference proteome</keyword>
<dbReference type="SUPFAM" id="SSF50729">
    <property type="entry name" value="PH domain-like"/>
    <property type="match status" value="1"/>
</dbReference>
<dbReference type="Proteomes" id="UP000008143">
    <property type="component" value="Chromosome 9"/>
</dbReference>
<accession>A0A8J1ISH4</accession>
<organism evidence="8 9">
    <name type="scientific">Xenopus tropicalis</name>
    <name type="common">Western clawed frog</name>
    <name type="synonym">Silurana tropicalis</name>
    <dbReference type="NCBI Taxonomy" id="8364"/>
    <lineage>
        <taxon>Eukaryota</taxon>
        <taxon>Metazoa</taxon>
        <taxon>Chordata</taxon>
        <taxon>Craniata</taxon>
        <taxon>Vertebrata</taxon>
        <taxon>Euteleostomi</taxon>
        <taxon>Amphibia</taxon>
        <taxon>Batrachia</taxon>
        <taxon>Anura</taxon>
        <taxon>Pipoidea</taxon>
        <taxon>Pipidae</taxon>
        <taxon>Xenopodinae</taxon>
        <taxon>Xenopus</taxon>
        <taxon>Silurana</taxon>
    </lineage>
</organism>
<comment type="subcellular location">
    <subcellularLocation>
        <location evidence="1">Membrane</location>
    </subcellularLocation>
</comment>
<evidence type="ECO:0000256" key="4">
    <source>
        <dbReference type="ARBA" id="ARBA00023136"/>
    </source>
</evidence>
<dbReference type="SMART" id="SM00310">
    <property type="entry name" value="PTBI"/>
    <property type="match status" value="1"/>
</dbReference>
<keyword evidence="3" id="KW-0519">Myristate</keyword>
<evidence type="ECO:0000256" key="1">
    <source>
        <dbReference type="ARBA" id="ARBA00004370"/>
    </source>
</evidence>
<sequence>MHKKQRQVQMQIKGTVFGYVGIPGDMGLCLCSGTKHFTEEAENRFWVINVNDDGKKICPGIMELTETCLMFYPKKGGLVRWPYISLVKYGYDSNLFSFVCGRRCATGEELCLFLGIFGFRCMRAEDLFNMLQNNMQNNRISIISDTDSEFHTCAYNVPYRYETYSAVFSSSQRPEPFFGDFVGSSVTPSLDQSYMTSMYKEKRMQQRCLSVERKNSDGGMSQTSSRYSNTEAEEWNHYQKSSVLLRNQFKKDDLEILNTIGDFGYANCDTGYDSDERKERCCVKRREYENIIALPKECLRSRSLMPSVSSSDSHNTNSALIKSSEGGYESQPSSPSVFEEKYSLEQNNPLILNECNPSRQTLFKRCSFRQESLTLHDYIPTYFNFDVKQISQNAKKLNYIQVELESGCDSEHPQTPQSPDMAIPSITSQQSELYAELDLEKTAALSRIQNHRQHDDGTRKTRHNIF</sequence>
<proteinExistence type="predicted"/>
<dbReference type="OMA" id="RSSECCT"/>
<dbReference type="InterPro" id="IPR050996">
    <property type="entry name" value="Docking_Protein_DOK"/>
</dbReference>
<keyword evidence="2" id="KW-0597">Phosphoprotein</keyword>
<dbReference type="GO" id="GO:0005911">
    <property type="term" value="C:cell-cell junction"/>
    <property type="evidence" value="ECO:0000318"/>
    <property type="project" value="GO_Central"/>
</dbReference>
<dbReference type="InterPro" id="IPR011993">
    <property type="entry name" value="PH-like_dom_sf"/>
</dbReference>
<name>A0A8J1ISH4_XENTR</name>
<dbReference type="Gene3D" id="2.30.29.30">
    <property type="entry name" value="Pleckstrin-homology domain (PH domain)/Phosphotyrosine-binding domain (PTB)"/>
    <property type="match status" value="1"/>
</dbReference>
<gene>
    <name evidence="9 10" type="primary">LOC549936</name>
</gene>
<evidence type="ECO:0000313" key="9">
    <source>
        <dbReference type="RefSeq" id="XP_031748538.1"/>
    </source>
</evidence>
<dbReference type="AGR" id="Xenbase:XB-GENE-29098991"/>
<evidence type="ECO:0000313" key="10">
    <source>
        <dbReference type="Xenbase" id="XB-GENE-29098991"/>
    </source>
</evidence>
<feature type="domain" description="IRS-type PTB" evidence="7">
    <location>
        <begin position="42"/>
        <end position="140"/>
    </location>
</feature>
<dbReference type="SMART" id="SM01244">
    <property type="entry name" value="IRS"/>
    <property type="match status" value="1"/>
</dbReference>
<dbReference type="RefSeq" id="XP_031748538.1">
    <property type="nucleotide sequence ID" value="XM_031892678.1"/>
</dbReference>
<dbReference type="Pfam" id="PF02174">
    <property type="entry name" value="IRS"/>
    <property type="match status" value="1"/>
</dbReference>
<evidence type="ECO:0000256" key="3">
    <source>
        <dbReference type="ARBA" id="ARBA00022707"/>
    </source>
</evidence>
<keyword evidence="9" id="KW-0675">Receptor</keyword>
<dbReference type="Xenbase" id="XB-GENE-29098991">
    <property type="gene designation" value="LOC549936"/>
</dbReference>
<dbReference type="InterPro" id="IPR002404">
    <property type="entry name" value="IRS_PTB"/>
</dbReference>